<proteinExistence type="predicted"/>
<sequence>MEAEQVWIESPDLTAAVIRLPERRIFIASVYIEGGDASALDDACDHLRKAITKVRRGAGTVVDIIIIGDFNRHDQLWGGDEVSSTRQGEADPIIDLINEFGLSSLLKRGTKTWHGGGYSGDCESTIDLALASENLTDSMIKCAVHRTEHGSDHGTIETVFDAPWTAPTQTDKLLLKNAPWREINARIARTLAATPVEGSVQQKTDRLMCAVSEAVRALTPKAKPSPHAKR</sequence>
<name>A0A1Q5TBG1_9EURO</name>
<dbReference type="SUPFAM" id="SSF56219">
    <property type="entry name" value="DNase I-like"/>
    <property type="match status" value="1"/>
</dbReference>
<dbReference type="Proteomes" id="UP000186955">
    <property type="component" value="Unassembled WGS sequence"/>
</dbReference>
<organism evidence="2 3">
    <name type="scientific">Penicillium subrubescens</name>
    <dbReference type="NCBI Taxonomy" id="1316194"/>
    <lineage>
        <taxon>Eukaryota</taxon>
        <taxon>Fungi</taxon>
        <taxon>Dikarya</taxon>
        <taxon>Ascomycota</taxon>
        <taxon>Pezizomycotina</taxon>
        <taxon>Eurotiomycetes</taxon>
        <taxon>Eurotiomycetidae</taxon>
        <taxon>Eurotiales</taxon>
        <taxon>Aspergillaceae</taxon>
        <taxon>Penicillium</taxon>
    </lineage>
</organism>
<dbReference type="GO" id="GO:0003824">
    <property type="term" value="F:catalytic activity"/>
    <property type="evidence" value="ECO:0007669"/>
    <property type="project" value="InterPro"/>
</dbReference>
<protein>
    <recommendedName>
        <fullName evidence="1">Endonuclease/exonuclease/phosphatase domain-containing protein</fullName>
    </recommendedName>
</protein>
<dbReference type="Pfam" id="PF14529">
    <property type="entry name" value="Exo_endo_phos_2"/>
    <property type="match status" value="1"/>
</dbReference>
<dbReference type="EMBL" id="MNBE01000693">
    <property type="protein sequence ID" value="OKO97584.1"/>
    <property type="molecule type" value="Genomic_DNA"/>
</dbReference>
<evidence type="ECO:0000313" key="2">
    <source>
        <dbReference type="EMBL" id="OKO97584.1"/>
    </source>
</evidence>
<dbReference type="InterPro" id="IPR036691">
    <property type="entry name" value="Endo/exonu/phosph_ase_sf"/>
</dbReference>
<evidence type="ECO:0000259" key="1">
    <source>
        <dbReference type="Pfam" id="PF14529"/>
    </source>
</evidence>
<accession>A0A1Q5TBG1</accession>
<reference evidence="2 3" key="1">
    <citation type="submission" date="2016-10" db="EMBL/GenBank/DDBJ databases">
        <title>Genome sequence of the ascomycete fungus Penicillium subrubescens.</title>
        <authorList>
            <person name="De Vries R.P."/>
            <person name="Peng M."/>
            <person name="Dilokpimol A."/>
            <person name="Hilden K."/>
            <person name="Makela M.R."/>
            <person name="Grigoriev I."/>
            <person name="Riley R."/>
            <person name="Granchi Z."/>
        </authorList>
    </citation>
    <scope>NUCLEOTIDE SEQUENCE [LARGE SCALE GENOMIC DNA]</scope>
    <source>
        <strain evidence="2 3">CBS 132785</strain>
    </source>
</reference>
<dbReference type="STRING" id="1316194.A0A1Q5TBG1"/>
<dbReference type="Gene3D" id="3.60.10.10">
    <property type="entry name" value="Endonuclease/exonuclease/phosphatase"/>
    <property type="match status" value="1"/>
</dbReference>
<feature type="domain" description="Endonuclease/exonuclease/phosphatase" evidence="1">
    <location>
        <begin position="25"/>
        <end position="156"/>
    </location>
</feature>
<comment type="caution">
    <text evidence="2">The sequence shown here is derived from an EMBL/GenBank/DDBJ whole genome shotgun (WGS) entry which is preliminary data.</text>
</comment>
<gene>
    <name evidence="2" type="ORF">PENSUB_10010</name>
</gene>
<dbReference type="AlphaFoldDB" id="A0A1Q5TBG1"/>
<keyword evidence="3" id="KW-1185">Reference proteome</keyword>
<evidence type="ECO:0000313" key="3">
    <source>
        <dbReference type="Proteomes" id="UP000186955"/>
    </source>
</evidence>
<dbReference type="InterPro" id="IPR005135">
    <property type="entry name" value="Endo/exonuclease/phosphatase"/>
</dbReference>